<keyword evidence="2" id="KW-1133">Transmembrane helix</keyword>
<dbReference type="Proteomes" id="UP000440066">
    <property type="component" value="Unassembled WGS sequence"/>
</dbReference>
<feature type="transmembrane region" description="Helical" evidence="2">
    <location>
        <begin position="30"/>
        <end position="53"/>
    </location>
</feature>
<dbReference type="EMBL" id="WJQT01000003">
    <property type="protein sequence ID" value="MRJ46637.1"/>
    <property type="molecule type" value="Genomic_DNA"/>
</dbReference>
<organism evidence="3 4">
    <name type="scientific">Fundicoccus ignavus</name>
    <dbReference type="NCBI Taxonomy" id="2664442"/>
    <lineage>
        <taxon>Bacteria</taxon>
        <taxon>Bacillati</taxon>
        <taxon>Bacillota</taxon>
        <taxon>Bacilli</taxon>
        <taxon>Lactobacillales</taxon>
        <taxon>Aerococcaceae</taxon>
        <taxon>Fundicoccus</taxon>
    </lineage>
</organism>
<name>A0A844C840_9LACT</name>
<evidence type="ECO:0000313" key="3">
    <source>
        <dbReference type="EMBL" id="MRJ46637.1"/>
    </source>
</evidence>
<sequence length="88" mass="10299">MSNSKNTNNLEQEIAKQIQQIDRRLDRSGWFYLVGVLVIFFLLVYLTVTIFSIPTSEEESTEQAVTEERIQNLESRVLELESLLEDFE</sequence>
<evidence type="ECO:0000313" key="4">
    <source>
        <dbReference type="Proteomes" id="UP000440066"/>
    </source>
</evidence>
<evidence type="ECO:0000256" key="2">
    <source>
        <dbReference type="SAM" id="Phobius"/>
    </source>
</evidence>
<keyword evidence="1" id="KW-0175">Coiled coil</keyword>
<keyword evidence="2" id="KW-0812">Transmembrane</keyword>
<accession>A0A844C840</accession>
<dbReference type="AlphaFoldDB" id="A0A844C840"/>
<proteinExistence type="predicted"/>
<dbReference type="RefSeq" id="WP_153831732.1">
    <property type="nucleotide sequence ID" value="NZ_WJQT01000003.1"/>
</dbReference>
<reference evidence="3 4" key="1">
    <citation type="submission" date="2019-11" db="EMBL/GenBank/DDBJ databases">
        <title>Characterisation of Fundicoccus ignavus gen. nov. sp. nov., a novel genus of the family Aerococcaceae from bulk tank milk.</title>
        <authorList>
            <person name="Siebert A."/>
            <person name="Huptas C."/>
            <person name="Wenning M."/>
            <person name="Scherer S."/>
            <person name="Doll E.V."/>
        </authorList>
    </citation>
    <scope>NUCLEOTIDE SEQUENCE [LARGE SCALE GENOMIC DNA]</scope>
    <source>
        <strain evidence="3 4">DSM 109652</strain>
    </source>
</reference>
<comment type="caution">
    <text evidence="3">The sequence shown here is derived from an EMBL/GenBank/DDBJ whole genome shotgun (WGS) entry which is preliminary data.</text>
</comment>
<gene>
    <name evidence="3" type="ORF">GF867_03515</name>
</gene>
<keyword evidence="2" id="KW-0472">Membrane</keyword>
<evidence type="ECO:0000256" key="1">
    <source>
        <dbReference type="SAM" id="Coils"/>
    </source>
</evidence>
<feature type="coiled-coil region" evidence="1">
    <location>
        <begin position="56"/>
        <end position="83"/>
    </location>
</feature>
<protein>
    <submittedName>
        <fullName evidence="3">Uncharacterized protein</fullName>
    </submittedName>
</protein>